<dbReference type="EMBL" id="CATQJA010002664">
    <property type="protein sequence ID" value="CAJ0582799.1"/>
    <property type="molecule type" value="Genomic_DNA"/>
</dbReference>
<gene>
    <name evidence="3" type="ORF">MSPICULIGERA_LOCUS20929</name>
</gene>
<feature type="non-terminal residue" evidence="3">
    <location>
        <position position="1"/>
    </location>
</feature>
<keyword evidence="2" id="KW-0732">Signal</keyword>
<accession>A0AA36G9B5</accession>
<sequence>MTAIRLSLVCLVVVASAVAHYVPPYYGEHDSAYGDHDNQYGDYHGNKGHHADGYEEGKYGGNYGQHGHQGSEYYDKGHGNGEGYYADGGAHGEGDNMYDAGHRQAADEDGYKKYSFYSSGSGPYGAYQKGYYGSEGYEHEDSDSAHKKATAGGAYKKKYSEEGHEKDHGKEHYDKAAKNHAGHEDKYASEKHGHEHKGYGAEEHKKVSITHQVYLNLQGYESDKYGHGEKYEKH</sequence>
<feature type="region of interest" description="Disordered" evidence="1">
    <location>
        <begin position="136"/>
        <end position="206"/>
    </location>
</feature>
<feature type="compositionally biased region" description="Basic and acidic residues" evidence="1">
    <location>
        <begin position="158"/>
        <end position="206"/>
    </location>
</feature>
<proteinExistence type="predicted"/>
<feature type="compositionally biased region" description="Basic and acidic residues" evidence="1">
    <location>
        <begin position="49"/>
        <end position="58"/>
    </location>
</feature>
<keyword evidence="4" id="KW-1185">Reference proteome</keyword>
<protein>
    <submittedName>
        <fullName evidence="3">Uncharacterized protein</fullName>
    </submittedName>
</protein>
<feature type="region of interest" description="Disordered" evidence="1">
    <location>
        <begin position="37"/>
        <end position="73"/>
    </location>
</feature>
<name>A0AA36G9B5_9BILA</name>
<feature type="chain" id="PRO_5041374570" evidence="2">
    <location>
        <begin position="20"/>
        <end position="234"/>
    </location>
</feature>
<organism evidence="3 4">
    <name type="scientific">Mesorhabditis spiculigera</name>
    <dbReference type="NCBI Taxonomy" id="96644"/>
    <lineage>
        <taxon>Eukaryota</taxon>
        <taxon>Metazoa</taxon>
        <taxon>Ecdysozoa</taxon>
        <taxon>Nematoda</taxon>
        <taxon>Chromadorea</taxon>
        <taxon>Rhabditida</taxon>
        <taxon>Rhabditina</taxon>
        <taxon>Rhabditomorpha</taxon>
        <taxon>Rhabditoidea</taxon>
        <taxon>Rhabditidae</taxon>
        <taxon>Mesorhabditinae</taxon>
        <taxon>Mesorhabditis</taxon>
    </lineage>
</organism>
<feature type="compositionally biased region" description="Basic and acidic residues" evidence="1">
    <location>
        <begin position="136"/>
        <end position="146"/>
    </location>
</feature>
<reference evidence="3" key="1">
    <citation type="submission" date="2023-06" db="EMBL/GenBank/DDBJ databases">
        <authorList>
            <person name="Delattre M."/>
        </authorList>
    </citation>
    <scope>NUCLEOTIDE SEQUENCE</scope>
    <source>
        <strain evidence="3">AF72</strain>
    </source>
</reference>
<evidence type="ECO:0000313" key="3">
    <source>
        <dbReference type="EMBL" id="CAJ0582799.1"/>
    </source>
</evidence>
<dbReference type="AlphaFoldDB" id="A0AA36G9B5"/>
<evidence type="ECO:0000256" key="1">
    <source>
        <dbReference type="SAM" id="MobiDB-lite"/>
    </source>
</evidence>
<evidence type="ECO:0000256" key="2">
    <source>
        <dbReference type="SAM" id="SignalP"/>
    </source>
</evidence>
<feature type="signal peptide" evidence="2">
    <location>
        <begin position="1"/>
        <end position="19"/>
    </location>
</feature>
<comment type="caution">
    <text evidence="3">The sequence shown here is derived from an EMBL/GenBank/DDBJ whole genome shotgun (WGS) entry which is preliminary data.</text>
</comment>
<evidence type="ECO:0000313" key="4">
    <source>
        <dbReference type="Proteomes" id="UP001177023"/>
    </source>
</evidence>
<dbReference type="Proteomes" id="UP001177023">
    <property type="component" value="Unassembled WGS sequence"/>
</dbReference>